<dbReference type="KEGG" id="rav:AAT18_07365"/>
<dbReference type="InterPro" id="IPR041657">
    <property type="entry name" value="HTH_17"/>
</dbReference>
<dbReference type="Pfam" id="PF12728">
    <property type="entry name" value="HTH_17"/>
    <property type="match status" value="1"/>
</dbReference>
<keyword evidence="4" id="KW-1185">Reference proteome</keyword>
<evidence type="ECO:0000313" key="4">
    <source>
        <dbReference type="Proteomes" id="UP000325466"/>
    </source>
</evidence>
<reference evidence="2 4" key="1">
    <citation type="journal article" date="2018" name="Biodegradation">
        <title>1,4-Dioxane degradation characteristics of Rhodococcus aetherivorans JCM 14343.</title>
        <authorList>
            <person name="Inoue D."/>
            <person name="Tsunoda T."/>
            <person name="Yamamoto N."/>
            <person name="Ike M."/>
            <person name="Sei K."/>
        </authorList>
    </citation>
    <scope>NUCLEOTIDE SEQUENCE [LARGE SCALE GENOMIC DNA]</scope>
    <source>
        <strain evidence="2 4">JCM 14343</strain>
    </source>
</reference>
<gene>
    <name evidence="3" type="ORF">OCS65_21600</name>
    <name evidence="2" type="ORF">RAJCM14343_4941</name>
</gene>
<sequence length="110" mass="11832">MTLGPFDADAAGAALARTLDELGAAAAVTITPVPAMLTTAQAADVLGVGRRHVGRLVDDGTLPSRFRGLHRRIRRADVLAYAERRAETRTRALDTVADLSRRDGLYDDDF</sequence>
<reference evidence="2" key="2">
    <citation type="submission" date="2019-10" db="EMBL/GenBank/DDBJ databases">
        <title>Draft genome sequence of Rhodococcus aetherivorans JCM 14343.</title>
        <authorList>
            <person name="Inoue D."/>
            <person name="Nakazawa M."/>
            <person name="Yamamoto N."/>
            <person name="Sei K."/>
            <person name="Ike M."/>
        </authorList>
    </citation>
    <scope>NUCLEOTIDE SEQUENCE</scope>
    <source>
        <strain evidence="2">JCM 14343</strain>
    </source>
</reference>
<dbReference type="Proteomes" id="UP001163947">
    <property type="component" value="Chromosome"/>
</dbReference>
<accession>A0A0F6YAL2</accession>
<proteinExistence type="predicted"/>
<accession>N1MAX8</accession>
<dbReference type="AlphaFoldDB" id="A0A059MW24"/>
<dbReference type="NCBIfam" id="TIGR01764">
    <property type="entry name" value="excise"/>
    <property type="match status" value="1"/>
</dbReference>
<dbReference type="EMBL" id="CP106982">
    <property type="protein sequence ID" value="UYF93038.1"/>
    <property type="molecule type" value="Genomic_DNA"/>
</dbReference>
<dbReference type="GeneID" id="83623070"/>
<dbReference type="EMBL" id="BLAH01000124">
    <property type="protein sequence ID" value="GES39666.1"/>
    <property type="molecule type" value="Genomic_DNA"/>
</dbReference>
<evidence type="ECO:0000259" key="1">
    <source>
        <dbReference type="Pfam" id="PF12728"/>
    </source>
</evidence>
<dbReference type="GO" id="GO:0003677">
    <property type="term" value="F:DNA binding"/>
    <property type="evidence" value="ECO:0007669"/>
    <property type="project" value="InterPro"/>
</dbReference>
<dbReference type="Proteomes" id="UP000325466">
    <property type="component" value="Unassembled WGS sequence"/>
</dbReference>
<reference evidence="3" key="3">
    <citation type="submission" date="2022-09" db="EMBL/GenBank/DDBJ databases">
        <title>The genome sequence of Rhodococcus aetherivorans N1.</title>
        <authorList>
            <person name="Jiang W."/>
        </authorList>
    </citation>
    <scope>NUCLEOTIDE SEQUENCE</scope>
    <source>
        <strain evidence="3">N1</strain>
    </source>
</reference>
<feature type="domain" description="Helix-turn-helix" evidence="1">
    <location>
        <begin position="36"/>
        <end position="85"/>
    </location>
</feature>
<dbReference type="RefSeq" id="WP_006938886.1">
    <property type="nucleotide sequence ID" value="NZ_BAAAYP010000060.1"/>
</dbReference>
<name>A0A059MW24_9NOCA</name>
<dbReference type="InterPro" id="IPR010093">
    <property type="entry name" value="SinI_DNA-bd"/>
</dbReference>
<evidence type="ECO:0000313" key="2">
    <source>
        <dbReference type="EMBL" id="GES39666.1"/>
    </source>
</evidence>
<evidence type="ECO:0000313" key="3">
    <source>
        <dbReference type="EMBL" id="UYF93038.1"/>
    </source>
</evidence>
<evidence type="ECO:0000313" key="5">
    <source>
        <dbReference type="Proteomes" id="UP001163947"/>
    </source>
</evidence>
<protein>
    <submittedName>
        <fullName evidence="2">Excisionase</fullName>
    </submittedName>
    <submittedName>
        <fullName evidence="3">Helix-turn-helix domain-containing protein</fullName>
    </submittedName>
</protein>
<organism evidence="3 5">
    <name type="scientific">Rhodococcus aetherivorans</name>
    <dbReference type="NCBI Taxonomy" id="191292"/>
    <lineage>
        <taxon>Bacteria</taxon>
        <taxon>Bacillati</taxon>
        <taxon>Actinomycetota</taxon>
        <taxon>Actinomycetes</taxon>
        <taxon>Mycobacteriales</taxon>
        <taxon>Nocardiaceae</taxon>
        <taxon>Rhodococcus</taxon>
    </lineage>
</organism>
<accession>A0A059MW24</accession>